<dbReference type="Proteomes" id="UP000800200">
    <property type="component" value="Unassembled WGS sequence"/>
</dbReference>
<protein>
    <submittedName>
        <fullName evidence="2">Uncharacterized protein</fullName>
    </submittedName>
</protein>
<dbReference type="OrthoDB" id="3789882at2759"/>
<reference evidence="2" key="1">
    <citation type="journal article" date="2020" name="Stud. Mycol.">
        <title>101 Dothideomycetes genomes: a test case for predicting lifestyles and emergence of pathogens.</title>
        <authorList>
            <person name="Haridas S."/>
            <person name="Albert R."/>
            <person name="Binder M."/>
            <person name="Bloem J."/>
            <person name="Labutti K."/>
            <person name="Salamov A."/>
            <person name="Andreopoulos B."/>
            <person name="Baker S."/>
            <person name="Barry K."/>
            <person name="Bills G."/>
            <person name="Bluhm B."/>
            <person name="Cannon C."/>
            <person name="Castanera R."/>
            <person name="Culley D."/>
            <person name="Daum C."/>
            <person name="Ezra D."/>
            <person name="Gonzalez J."/>
            <person name="Henrissat B."/>
            <person name="Kuo A."/>
            <person name="Liang C."/>
            <person name="Lipzen A."/>
            <person name="Lutzoni F."/>
            <person name="Magnuson J."/>
            <person name="Mondo S."/>
            <person name="Nolan M."/>
            <person name="Ohm R."/>
            <person name="Pangilinan J."/>
            <person name="Park H.-J."/>
            <person name="Ramirez L."/>
            <person name="Alfaro M."/>
            <person name="Sun H."/>
            <person name="Tritt A."/>
            <person name="Yoshinaga Y."/>
            <person name="Zwiers L.-H."/>
            <person name="Turgeon B."/>
            <person name="Goodwin S."/>
            <person name="Spatafora J."/>
            <person name="Crous P."/>
            <person name="Grigoriev I."/>
        </authorList>
    </citation>
    <scope>NUCLEOTIDE SEQUENCE</scope>
    <source>
        <strain evidence="2">CBS 207.26</strain>
    </source>
</reference>
<feature type="region of interest" description="Disordered" evidence="1">
    <location>
        <begin position="163"/>
        <end position="203"/>
    </location>
</feature>
<sequence>MRKTHRWTVEEIACILNWLDFCLITGRDFKQTILEQLELISKRELDRRKVHDKLIAILRYQCHRTTSNANEILQQGTRCIPIPSMPKSWVNAMRKGRKQLRLPPLGSSFLSHEEKELGASARNAKAIAKGDKIHASVVGRKERQDALELQRKQRKSENSLLIEQSVPVSGQLTDHSQPSPRVLTNREPVTNEPGRHETSQLDGSCTQVERGAYTVKRKLTRSEYSHPKKEQLTSTLNSADSNTRAQSPQVIIRRTQQPQVITVDTFADVFANAPPKSPAISSELSELTEMSTPESLKRTNLINRSDEFRAEVDRLSMTVQKRGREIKSLRTQQSGLWNKLESLKATEGYHQMIKSISRTVQRDPETAYDKLVEDLLAADEAKTRYRRMMADLIGPMSFLDKLSLPVNPLPESINLEWKLVGEAIKTATEIGGGCSPQLPPPYLVKGFGVALDAFLHGHYPERELRLWFLNLAEHATNICVVRGLVGVLLARCVFGWSVPAFDGENSQKVNRIFNFIASIDSLEAVQRLELAVTKDLIEQDEFQNNDIPNTATTMAKYLSEFLTGFFGTPVELSKSVKSSWFEQAIRLKLKLMISSMDYEIQCFAPGVQFDPECMEPENEDGCPLQASACKNRTVSLCLFPAIIQYQAEPLGELPSSGDFSAALVSNKTFFPKPRIKTRASMVPISKAWVLLE</sequence>
<dbReference type="EMBL" id="ML994676">
    <property type="protein sequence ID" value="KAF2178398.1"/>
    <property type="molecule type" value="Genomic_DNA"/>
</dbReference>
<evidence type="ECO:0000256" key="1">
    <source>
        <dbReference type="SAM" id="MobiDB-lite"/>
    </source>
</evidence>
<feature type="compositionally biased region" description="Basic and acidic residues" evidence="1">
    <location>
        <begin position="222"/>
        <end position="231"/>
    </location>
</feature>
<name>A0A6A6DIX3_9PEZI</name>
<evidence type="ECO:0000313" key="3">
    <source>
        <dbReference type="Proteomes" id="UP000800200"/>
    </source>
</evidence>
<keyword evidence="3" id="KW-1185">Reference proteome</keyword>
<feature type="compositionally biased region" description="Polar residues" evidence="1">
    <location>
        <begin position="163"/>
        <end position="179"/>
    </location>
</feature>
<dbReference type="AlphaFoldDB" id="A0A6A6DIX3"/>
<accession>A0A6A6DIX3</accession>
<organism evidence="2 3">
    <name type="scientific">Zopfia rhizophila CBS 207.26</name>
    <dbReference type="NCBI Taxonomy" id="1314779"/>
    <lineage>
        <taxon>Eukaryota</taxon>
        <taxon>Fungi</taxon>
        <taxon>Dikarya</taxon>
        <taxon>Ascomycota</taxon>
        <taxon>Pezizomycotina</taxon>
        <taxon>Dothideomycetes</taxon>
        <taxon>Dothideomycetes incertae sedis</taxon>
        <taxon>Zopfiaceae</taxon>
        <taxon>Zopfia</taxon>
    </lineage>
</organism>
<feature type="compositionally biased region" description="Polar residues" evidence="1">
    <location>
        <begin position="232"/>
        <end position="248"/>
    </location>
</feature>
<evidence type="ECO:0000313" key="2">
    <source>
        <dbReference type="EMBL" id="KAF2178398.1"/>
    </source>
</evidence>
<gene>
    <name evidence="2" type="ORF">K469DRAFT_337629</name>
</gene>
<feature type="region of interest" description="Disordered" evidence="1">
    <location>
        <begin position="222"/>
        <end position="248"/>
    </location>
</feature>
<proteinExistence type="predicted"/>